<evidence type="ECO:0000313" key="3">
    <source>
        <dbReference type="Proteomes" id="UP000461730"/>
    </source>
</evidence>
<dbReference type="Proteomes" id="UP000461730">
    <property type="component" value="Unassembled WGS sequence"/>
</dbReference>
<feature type="domain" description="Phosphatidic acid phosphatase type 2/haloperoxidase" evidence="1">
    <location>
        <begin position="142"/>
        <end position="245"/>
    </location>
</feature>
<sequence length="284" mass="31219">MKYTLLACLQLVTLCAKADDKGNHREFRAVDTAIAPAVNIPAADTILPAIRQTFRQDAQAKPIPVYRTSMVSLAIPTVLLTYGAFSLFNPAVRSLDQTTKNEVHEDHANFHTTIDNYLMYAPGLAVYALNAVGIKGKHNLKERSILLGMSVLMMKGSVDGLKALTNRQRPDGTQYNSFPSGHTATAFMGAQFMWEEYHEVSPWYGVAGYAAATATGVMRIYNNRHWFSDVVAGAGLGILSTKAAYWLYPKVQKVFNGRSSSSTILMPTYDSQWKSVGLSLVVTK</sequence>
<gene>
    <name evidence="2" type="ORF">GO493_23445</name>
</gene>
<name>A0A7K1UA73_9BACT</name>
<organism evidence="2 3">
    <name type="scientific">Chitinophaga tropicalis</name>
    <dbReference type="NCBI Taxonomy" id="2683588"/>
    <lineage>
        <taxon>Bacteria</taxon>
        <taxon>Pseudomonadati</taxon>
        <taxon>Bacteroidota</taxon>
        <taxon>Chitinophagia</taxon>
        <taxon>Chitinophagales</taxon>
        <taxon>Chitinophagaceae</taxon>
        <taxon>Chitinophaga</taxon>
    </lineage>
</organism>
<evidence type="ECO:0000259" key="1">
    <source>
        <dbReference type="SMART" id="SM00014"/>
    </source>
</evidence>
<dbReference type="SMART" id="SM00014">
    <property type="entry name" value="acidPPc"/>
    <property type="match status" value="1"/>
</dbReference>
<dbReference type="Pfam" id="PF01569">
    <property type="entry name" value="PAP2"/>
    <property type="match status" value="1"/>
</dbReference>
<dbReference type="InterPro" id="IPR036938">
    <property type="entry name" value="PAP2/HPO_sf"/>
</dbReference>
<reference evidence="2 3" key="1">
    <citation type="submission" date="2019-12" db="EMBL/GenBank/DDBJ databases">
        <title>Chitinophaga sp. strain ysch24 (GDMCC 1.1355), whole genome shotgun sequence.</title>
        <authorList>
            <person name="Zhang X."/>
        </authorList>
    </citation>
    <scope>NUCLEOTIDE SEQUENCE [LARGE SCALE GENOMIC DNA]</scope>
    <source>
        <strain evidence="3">ysch24</strain>
    </source>
</reference>
<dbReference type="CDD" id="cd03394">
    <property type="entry name" value="PAP2_like_5"/>
    <property type="match status" value="1"/>
</dbReference>
<protein>
    <submittedName>
        <fullName evidence="2">Phosphatase PAP2 family protein</fullName>
    </submittedName>
</protein>
<dbReference type="PANTHER" id="PTHR14969">
    <property type="entry name" value="SPHINGOSINE-1-PHOSPHATE PHOSPHOHYDROLASE"/>
    <property type="match status" value="1"/>
</dbReference>
<dbReference type="PANTHER" id="PTHR14969:SF13">
    <property type="entry name" value="AT30094P"/>
    <property type="match status" value="1"/>
</dbReference>
<proteinExistence type="predicted"/>
<dbReference type="AlphaFoldDB" id="A0A7K1UA73"/>
<dbReference type="Gene3D" id="1.20.144.10">
    <property type="entry name" value="Phosphatidic acid phosphatase type 2/haloperoxidase"/>
    <property type="match status" value="1"/>
</dbReference>
<evidence type="ECO:0000313" key="2">
    <source>
        <dbReference type="EMBL" id="MVT11243.1"/>
    </source>
</evidence>
<keyword evidence="3" id="KW-1185">Reference proteome</keyword>
<dbReference type="RefSeq" id="WP_157308668.1">
    <property type="nucleotide sequence ID" value="NZ_WRXN01000012.1"/>
</dbReference>
<comment type="caution">
    <text evidence="2">The sequence shown here is derived from an EMBL/GenBank/DDBJ whole genome shotgun (WGS) entry which is preliminary data.</text>
</comment>
<dbReference type="EMBL" id="WRXN01000012">
    <property type="protein sequence ID" value="MVT11243.1"/>
    <property type="molecule type" value="Genomic_DNA"/>
</dbReference>
<accession>A0A7K1UA73</accession>
<dbReference type="InterPro" id="IPR000326">
    <property type="entry name" value="PAP2/HPO"/>
</dbReference>
<dbReference type="SUPFAM" id="SSF48317">
    <property type="entry name" value="Acid phosphatase/Vanadium-dependent haloperoxidase"/>
    <property type="match status" value="1"/>
</dbReference>